<sequence>MSTTDTVVPKIGPSASDPSPPPPSLVMRLHFYAGIFIAPFILIAALSGGLYALAPTAENILYSDLLHTDSTGPTVSVAEQVDAAAQVRPDLTVQAVRPAAEPGDTTRVMFTDPSLGESERRAVFIDPVTAESVGESVVYGSSGALPMRTWISGFHRHLHLGEPGRIYSELAASWMWIVALGGVVLWVRRYRRGGRLLTVDRSVTGRARTRNWHGGVGIWIAVGLIFLSATGLTWSKYAGENISELRTSLSWTTPSVSSSISGSAAPAAGDHGGHDMSAMSAEDGVVDAGIGRLDSVLGTARAAGIDGAVEVTVPAAADTAFVVSQTRQPWVFSTSSVAVDASTNTIVDSNWFSDWPLAAKLAAWGITLHMGILFGLANQIALALLAVALVSVIVRGYLMWWQRRPKGHLPSRGAMRRMPAWQIALLAAGTAVVGWFVPLLGISLLAFLLIDAVIGLRHRTRTSEKSS</sequence>
<feature type="transmembrane region" description="Helical" evidence="2">
    <location>
        <begin position="29"/>
        <end position="53"/>
    </location>
</feature>
<protein>
    <submittedName>
        <fullName evidence="3">PepSY domain-containing protein</fullName>
    </submittedName>
</protein>
<feature type="transmembrane region" description="Helical" evidence="2">
    <location>
        <begin position="166"/>
        <end position="187"/>
    </location>
</feature>
<keyword evidence="2" id="KW-1133">Transmembrane helix</keyword>
<dbReference type="EMBL" id="CP147846">
    <property type="protein sequence ID" value="WXG67367.1"/>
    <property type="molecule type" value="Genomic_DNA"/>
</dbReference>
<evidence type="ECO:0000313" key="3">
    <source>
        <dbReference type="EMBL" id="WXG67367.1"/>
    </source>
</evidence>
<dbReference type="RefSeq" id="WP_338886862.1">
    <property type="nucleotide sequence ID" value="NZ_CP147846.1"/>
</dbReference>
<keyword evidence="2" id="KW-0472">Membrane</keyword>
<evidence type="ECO:0000256" key="1">
    <source>
        <dbReference type="SAM" id="MobiDB-lite"/>
    </source>
</evidence>
<gene>
    <name evidence="3" type="ORF">WDS16_19225</name>
</gene>
<feature type="transmembrane region" description="Helical" evidence="2">
    <location>
        <begin position="421"/>
        <end position="450"/>
    </location>
</feature>
<name>A0ABZ2PE98_9NOCA</name>
<dbReference type="PANTHER" id="PTHR34219">
    <property type="entry name" value="IRON-REGULATED INNER MEMBRANE PROTEIN-RELATED"/>
    <property type="match status" value="1"/>
</dbReference>
<dbReference type="Pfam" id="PF03929">
    <property type="entry name" value="PepSY_TM"/>
    <property type="match status" value="1"/>
</dbReference>
<dbReference type="Proteomes" id="UP001432000">
    <property type="component" value="Chromosome"/>
</dbReference>
<proteinExistence type="predicted"/>
<evidence type="ECO:0000256" key="2">
    <source>
        <dbReference type="SAM" id="Phobius"/>
    </source>
</evidence>
<feature type="transmembrane region" description="Helical" evidence="2">
    <location>
        <begin position="216"/>
        <end position="234"/>
    </location>
</feature>
<dbReference type="InterPro" id="IPR005625">
    <property type="entry name" value="PepSY-ass_TM"/>
</dbReference>
<reference evidence="3 4" key="1">
    <citation type="submission" date="2024-03" db="EMBL/GenBank/DDBJ databases">
        <title>Natural products discovery in diverse microorganisms through a two-stage MS feature dereplication strategy.</title>
        <authorList>
            <person name="Zhang R."/>
        </authorList>
    </citation>
    <scope>NUCLEOTIDE SEQUENCE [LARGE SCALE GENOMIC DNA]</scope>
    <source>
        <strain evidence="3 4">18930</strain>
    </source>
</reference>
<keyword evidence="4" id="KW-1185">Reference proteome</keyword>
<feature type="transmembrane region" description="Helical" evidence="2">
    <location>
        <begin position="380"/>
        <end position="400"/>
    </location>
</feature>
<organism evidence="3 4">
    <name type="scientific">Rhodococcus sovatensis</name>
    <dbReference type="NCBI Taxonomy" id="1805840"/>
    <lineage>
        <taxon>Bacteria</taxon>
        <taxon>Bacillati</taxon>
        <taxon>Actinomycetota</taxon>
        <taxon>Actinomycetes</taxon>
        <taxon>Mycobacteriales</taxon>
        <taxon>Nocardiaceae</taxon>
        <taxon>Rhodococcus</taxon>
    </lineage>
</organism>
<feature type="region of interest" description="Disordered" evidence="1">
    <location>
        <begin position="1"/>
        <end position="20"/>
    </location>
</feature>
<dbReference type="PANTHER" id="PTHR34219:SF1">
    <property type="entry name" value="PEPSY DOMAIN-CONTAINING PROTEIN"/>
    <property type="match status" value="1"/>
</dbReference>
<evidence type="ECO:0000313" key="4">
    <source>
        <dbReference type="Proteomes" id="UP001432000"/>
    </source>
</evidence>
<keyword evidence="2" id="KW-0812">Transmembrane</keyword>
<accession>A0ABZ2PE98</accession>